<sequence length="297" mass="33225">MKPFLKFYRTIRRTLAKLTLRVFGKIIFLVTVLGICSLTYAYKIEPGWIDISRVELTLPHLAPEFQGLRIAQISDIHIDDNPMTQERLEKIVQLINQQKPDLVAITGDFVSWKPELFAHKLAIALGKLKPKEATVAVLGNHDHWTNPTIIQQAIAQAGIIELSNVVYTLQRGSAQFNIAGVDDLWAGKNRLDLVLEQLPQEGAAILLVHEPDFADTSSATGRFDLQLSGHSHGGQVKFPLIKPPVLPPYGKKYPVGRYQVGEMIQYTNRGLGMVKPKVRFNSRPEITVFTLDVNSNS</sequence>
<dbReference type="GO" id="GO:0009245">
    <property type="term" value="P:lipid A biosynthetic process"/>
    <property type="evidence" value="ECO:0007669"/>
    <property type="project" value="TreeGrafter"/>
</dbReference>
<dbReference type="GO" id="GO:0046872">
    <property type="term" value="F:metal ion binding"/>
    <property type="evidence" value="ECO:0007669"/>
    <property type="project" value="UniProtKB-KW"/>
</dbReference>
<dbReference type="Gene3D" id="3.60.21.10">
    <property type="match status" value="1"/>
</dbReference>
<keyword evidence="3" id="KW-0812">Transmembrane</keyword>
<evidence type="ECO:0000259" key="4">
    <source>
        <dbReference type="Pfam" id="PF00149"/>
    </source>
</evidence>
<dbReference type="PANTHER" id="PTHR31302:SF31">
    <property type="entry name" value="PHOSPHODIESTERASE YAEI"/>
    <property type="match status" value="1"/>
</dbReference>
<dbReference type="EMBL" id="JAAHFQ010000199">
    <property type="protein sequence ID" value="NER28334.1"/>
    <property type="molecule type" value="Genomic_DNA"/>
</dbReference>
<dbReference type="InterPro" id="IPR029052">
    <property type="entry name" value="Metallo-depent_PP-like"/>
</dbReference>
<dbReference type="AlphaFoldDB" id="A0A6B3NDX9"/>
<keyword evidence="3" id="KW-0472">Membrane</keyword>
<evidence type="ECO:0000256" key="3">
    <source>
        <dbReference type="SAM" id="Phobius"/>
    </source>
</evidence>
<organism evidence="5">
    <name type="scientific">Symploca sp. SIO1C4</name>
    <dbReference type="NCBI Taxonomy" id="2607765"/>
    <lineage>
        <taxon>Bacteria</taxon>
        <taxon>Bacillati</taxon>
        <taxon>Cyanobacteriota</taxon>
        <taxon>Cyanophyceae</taxon>
        <taxon>Coleofasciculales</taxon>
        <taxon>Coleofasciculaceae</taxon>
        <taxon>Symploca</taxon>
    </lineage>
</organism>
<dbReference type="InterPro" id="IPR051158">
    <property type="entry name" value="Metallophosphoesterase_sf"/>
</dbReference>
<dbReference type="PANTHER" id="PTHR31302">
    <property type="entry name" value="TRANSMEMBRANE PROTEIN WITH METALLOPHOSPHOESTERASE DOMAIN-RELATED"/>
    <property type="match status" value="1"/>
</dbReference>
<dbReference type="InterPro" id="IPR004843">
    <property type="entry name" value="Calcineurin-like_PHP"/>
</dbReference>
<proteinExistence type="predicted"/>
<evidence type="ECO:0000256" key="2">
    <source>
        <dbReference type="ARBA" id="ARBA00022801"/>
    </source>
</evidence>
<name>A0A6B3NDX9_9CYAN</name>
<dbReference type="GO" id="GO:0008758">
    <property type="term" value="F:UDP-2,3-diacylglucosamine hydrolase activity"/>
    <property type="evidence" value="ECO:0007669"/>
    <property type="project" value="TreeGrafter"/>
</dbReference>
<protein>
    <submittedName>
        <fullName evidence="5">Metallophosphoesterase</fullName>
    </submittedName>
</protein>
<reference evidence="5" key="1">
    <citation type="submission" date="2019-11" db="EMBL/GenBank/DDBJ databases">
        <title>Genomic insights into an expanded diversity of filamentous marine cyanobacteria reveals the extraordinary biosynthetic potential of Moorea and Okeania.</title>
        <authorList>
            <person name="Ferreira Leao T."/>
            <person name="Wang M."/>
            <person name="Moss N."/>
            <person name="Da Silva R."/>
            <person name="Sanders J."/>
            <person name="Nurk S."/>
            <person name="Gurevich A."/>
            <person name="Humphrey G."/>
            <person name="Reher R."/>
            <person name="Zhu Q."/>
            <person name="Belda-Ferre P."/>
            <person name="Glukhov E."/>
            <person name="Rex R."/>
            <person name="Dorrestein P.C."/>
            <person name="Knight R."/>
            <person name="Pevzner P."/>
            <person name="Gerwick W.H."/>
            <person name="Gerwick L."/>
        </authorList>
    </citation>
    <scope>NUCLEOTIDE SEQUENCE</scope>
    <source>
        <strain evidence="5">SIO1C4</strain>
    </source>
</reference>
<gene>
    <name evidence="5" type="ORF">F6J89_12030</name>
</gene>
<feature type="transmembrane region" description="Helical" evidence="3">
    <location>
        <begin position="20"/>
        <end position="42"/>
    </location>
</feature>
<keyword evidence="1" id="KW-0479">Metal-binding</keyword>
<dbReference type="CDD" id="cd07385">
    <property type="entry name" value="MPP_YkuE_C"/>
    <property type="match status" value="1"/>
</dbReference>
<dbReference type="SUPFAM" id="SSF56300">
    <property type="entry name" value="Metallo-dependent phosphatases"/>
    <property type="match status" value="1"/>
</dbReference>
<evidence type="ECO:0000256" key="1">
    <source>
        <dbReference type="ARBA" id="ARBA00022723"/>
    </source>
</evidence>
<feature type="domain" description="Calcineurin-like phosphoesterase" evidence="4">
    <location>
        <begin position="68"/>
        <end position="233"/>
    </location>
</feature>
<dbReference type="GO" id="GO:0016020">
    <property type="term" value="C:membrane"/>
    <property type="evidence" value="ECO:0007669"/>
    <property type="project" value="GOC"/>
</dbReference>
<dbReference type="Pfam" id="PF00149">
    <property type="entry name" value="Metallophos"/>
    <property type="match status" value="1"/>
</dbReference>
<evidence type="ECO:0000313" key="5">
    <source>
        <dbReference type="EMBL" id="NER28334.1"/>
    </source>
</evidence>
<accession>A0A6B3NDX9</accession>
<keyword evidence="2" id="KW-0378">Hydrolase</keyword>
<keyword evidence="3" id="KW-1133">Transmembrane helix</keyword>
<comment type="caution">
    <text evidence="5">The sequence shown here is derived from an EMBL/GenBank/DDBJ whole genome shotgun (WGS) entry which is preliminary data.</text>
</comment>